<evidence type="ECO:0000313" key="2">
    <source>
        <dbReference type="EMBL" id="CAI2382082.1"/>
    </source>
</evidence>
<accession>A0AAD1Y391</accession>
<proteinExistence type="predicted"/>
<protein>
    <submittedName>
        <fullName evidence="2">Uncharacterized protein</fullName>
    </submittedName>
</protein>
<gene>
    <name evidence="2" type="ORF">ECRASSUSDP1_LOCUS23549</name>
</gene>
<comment type="caution">
    <text evidence="2">The sequence shown here is derived from an EMBL/GenBank/DDBJ whole genome shotgun (WGS) entry which is preliminary data.</text>
</comment>
<feature type="compositionally biased region" description="Basic residues" evidence="1">
    <location>
        <begin position="54"/>
        <end position="65"/>
    </location>
</feature>
<organism evidence="2 3">
    <name type="scientific">Euplotes crassus</name>
    <dbReference type="NCBI Taxonomy" id="5936"/>
    <lineage>
        <taxon>Eukaryota</taxon>
        <taxon>Sar</taxon>
        <taxon>Alveolata</taxon>
        <taxon>Ciliophora</taxon>
        <taxon>Intramacronucleata</taxon>
        <taxon>Spirotrichea</taxon>
        <taxon>Hypotrichia</taxon>
        <taxon>Euplotida</taxon>
        <taxon>Euplotidae</taxon>
        <taxon>Moneuplotes</taxon>
    </lineage>
</organism>
<evidence type="ECO:0000313" key="3">
    <source>
        <dbReference type="Proteomes" id="UP001295684"/>
    </source>
</evidence>
<dbReference type="AlphaFoldDB" id="A0AAD1Y391"/>
<dbReference type="EMBL" id="CAMPGE010024227">
    <property type="protein sequence ID" value="CAI2382082.1"/>
    <property type="molecule type" value="Genomic_DNA"/>
</dbReference>
<sequence>MFVLPSAEFILAKSTSISRRVDLKKERLESKSLKNQSKGVIKNKLAAQINRIRRMKKSQSRKMSVKRVLSGQEIERNLNTKATQKRYPSSTNNSELSLPGLDSKRTDSSLSEQEHSFKKIKFHSVQNSPSRLQRGNPKAVPMLPNVRDLLLPPSLSPKNNNISSEEKRGYSLFHPSNQKSPELPFTPSSPPNPKSNLIRSEPTSPSQPSFFPSKPPLVTQTDTKKPIKRQPKAASFPYSLSNFKIKNDGNCNSLIQSLLKKSVEYRKKFDSNFKLPKFSKNSL</sequence>
<feature type="compositionally biased region" description="Polar residues" evidence="1">
    <location>
        <begin position="79"/>
        <end position="96"/>
    </location>
</feature>
<evidence type="ECO:0000256" key="1">
    <source>
        <dbReference type="SAM" id="MobiDB-lite"/>
    </source>
</evidence>
<name>A0AAD1Y391_EUPCR</name>
<feature type="compositionally biased region" description="Low complexity" evidence="1">
    <location>
        <begin position="149"/>
        <end position="163"/>
    </location>
</feature>
<keyword evidence="3" id="KW-1185">Reference proteome</keyword>
<feature type="compositionally biased region" description="Low complexity" evidence="1">
    <location>
        <begin position="200"/>
        <end position="212"/>
    </location>
</feature>
<feature type="region of interest" description="Disordered" evidence="1">
    <location>
        <begin position="54"/>
        <end position="233"/>
    </location>
</feature>
<dbReference type="Proteomes" id="UP001295684">
    <property type="component" value="Unassembled WGS sequence"/>
</dbReference>
<reference evidence="2" key="1">
    <citation type="submission" date="2023-07" db="EMBL/GenBank/DDBJ databases">
        <authorList>
            <consortium name="AG Swart"/>
            <person name="Singh M."/>
            <person name="Singh A."/>
            <person name="Seah K."/>
            <person name="Emmerich C."/>
        </authorList>
    </citation>
    <scope>NUCLEOTIDE SEQUENCE</scope>
    <source>
        <strain evidence="2">DP1</strain>
    </source>
</reference>
<feature type="compositionally biased region" description="Basic and acidic residues" evidence="1">
    <location>
        <begin position="102"/>
        <end position="117"/>
    </location>
</feature>
<feature type="compositionally biased region" description="Polar residues" evidence="1">
    <location>
        <begin position="124"/>
        <end position="133"/>
    </location>
</feature>